<evidence type="ECO:0000313" key="2">
    <source>
        <dbReference type="Proteomes" id="UP000516780"/>
    </source>
</evidence>
<name>A0A7G3WH57_9CAUD</name>
<evidence type="ECO:0000313" key="1">
    <source>
        <dbReference type="EMBL" id="QKE60857.1"/>
    </source>
</evidence>
<keyword evidence="2" id="KW-1185">Reference proteome</keyword>
<proteinExistence type="predicted"/>
<sequence>MRYSTIPTSLTVPVQARQNGGSVVYRGITTNATATELFIDNQSPRRLVPDPRSGGFLSIRAVAYNITDNATLAATTNVLFQVSSAGVITLVDQDSVTGGAQDNVLSAVTTAGTRAGVLGVSVAADNGVAVDVVAASGSAPAFLRLQVRGAASKTISWEVVVDFVESTSTNG</sequence>
<dbReference type="EMBL" id="MT457475">
    <property type="protein sequence ID" value="QKE60857.1"/>
    <property type="molecule type" value="Genomic_DNA"/>
</dbReference>
<accession>A0A7G3WH57</accession>
<reference evidence="1 2" key="1">
    <citation type="journal article" date="2020" name="Microb. Ecol.">
        <title>Novel Virus on Filamentous Arthronema africanum Cyanobacterium.</title>
        <authorList>
            <person name="Petrzik K."/>
            <person name="Lukavsky J."/>
            <person name="Koloniuk I."/>
        </authorList>
    </citation>
    <scope>NUCLEOTIDE SEQUENCE [LARGE SCALE GENOMIC DNA]</scope>
</reference>
<protein>
    <submittedName>
        <fullName evidence="1">Uncharacterized protein</fullName>
    </submittedName>
</protein>
<dbReference type="Proteomes" id="UP000516780">
    <property type="component" value="Segment"/>
</dbReference>
<organism evidence="1 2">
    <name type="scientific">Arthronema virus TR020</name>
    <dbReference type="NCBI Taxonomy" id="2736280"/>
    <lineage>
        <taxon>Viruses</taxon>
        <taxon>Duplodnaviria</taxon>
        <taxon>Heunggongvirae</taxon>
        <taxon>Uroviricota</taxon>
        <taxon>Caudoviricetes</taxon>
        <taxon>Saffermanviridae</taxon>
        <taxon>Arthrovirus</taxon>
        <taxon>Arthrovirus TR020</taxon>
    </lineage>
</organism>